<accession>A0A0P8W5K6</accession>
<keyword evidence="1" id="KW-1133">Transmembrane helix</keyword>
<keyword evidence="3" id="KW-1185">Reference proteome</keyword>
<dbReference type="STRING" id="36849.OXPF_32350"/>
<feature type="transmembrane region" description="Helical" evidence="1">
    <location>
        <begin position="275"/>
        <end position="296"/>
    </location>
</feature>
<name>A0A0P8W5K6_9CLOT</name>
<feature type="transmembrane region" description="Helical" evidence="1">
    <location>
        <begin position="12"/>
        <end position="31"/>
    </location>
</feature>
<dbReference type="OrthoDB" id="9780661at2"/>
<dbReference type="AlphaFoldDB" id="A0A0P8W5K6"/>
<comment type="caution">
    <text evidence="2">The sequence shown here is derived from an EMBL/GenBank/DDBJ whole genome shotgun (WGS) entry which is preliminary data.</text>
</comment>
<gene>
    <name evidence="2" type="ORF">OXPF_32350</name>
</gene>
<keyword evidence="1" id="KW-0812">Transmembrane</keyword>
<reference evidence="2 3" key="1">
    <citation type="submission" date="2015-09" db="EMBL/GenBank/DDBJ databases">
        <title>Genome sequence of Oxobacter pfennigii DSM 3222.</title>
        <authorList>
            <person name="Poehlein A."/>
            <person name="Bengelsdorf F.R."/>
            <person name="Schiel-Bengelsdorf B."/>
            <person name="Duerre P."/>
            <person name="Daniel R."/>
        </authorList>
    </citation>
    <scope>NUCLEOTIDE SEQUENCE [LARGE SCALE GENOMIC DNA]</scope>
    <source>
        <strain evidence="2 3">DSM 3222</strain>
    </source>
</reference>
<proteinExistence type="predicted"/>
<protein>
    <recommendedName>
        <fullName evidence="4">Flp pilus assembly protein TadB</fullName>
    </recommendedName>
</protein>
<feature type="transmembrane region" description="Helical" evidence="1">
    <location>
        <begin position="71"/>
        <end position="90"/>
    </location>
</feature>
<feature type="transmembrane region" description="Helical" evidence="1">
    <location>
        <begin position="246"/>
        <end position="263"/>
    </location>
</feature>
<dbReference type="EMBL" id="LKET01000041">
    <property type="protein sequence ID" value="KPU43221.1"/>
    <property type="molecule type" value="Genomic_DNA"/>
</dbReference>
<sequence>MNLIPCTLTAVFLLTSIALLLLFRLNPFSIVENPLKKRRLILAGTKLKITERIVLHFATLFRQTRCSKKKFLILLIVSASGGFLAGLLLFTNAGLAAVMAACVLPAPYFYLTVKSSAAAREEIEGLENTMSIITNAYAGNDDIIRAVELYVEEKNRYIPVHLRTPTPFDEFVSEIRLINPNVEHGLYRLSAKIKNHYFSEWVKTLILCHQDRRLKFALFPIVKAMNDAKSMQVESDGMMVRVWRDYLLTAGLMFSIIPMMRFANKEWFFLLTHTAVGKLLIILMMVTALATAFYVMKATKPSNR</sequence>
<evidence type="ECO:0008006" key="4">
    <source>
        <dbReference type="Google" id="ProtNLM"/>
    </source>
</evidence>
<evidence type="ECO:0000256" key="1">
    <source>
        <dbReference type="SAM" id="Phobius"/>
    </source>
</evidence>
<organism evidence="2 3">
    <name type="scientific">Oxobacter pfennigii</name>
    <dbReference type="NCBI Taxonomy" id="36849"/>
    <lineage>
        <taxon>Bacteria</taxon>
        <taxon>Bacillati</taxon>
        <taxon>Bacillota</taxon>
        <taxon>Clostridia</taxon>
        <taxon>Eubacteriales</taxon>
        <taxon>Clostridiaceae</taxon>
        <taxon>Oxobacter</taxon>
    </lineage>
</organism>
<feature type="transmembrane region" description="Helical" evidence="1">
    <location>
        <begin position="96"/>
        <end position="113"/>
    </location>
</feature>
<dbReference type="RefSeq" id="WP_054876230.1">
    <property type="nucleotide sequence ID" value="NZ_LKET01000041.1"/>
</dbReference>
<keyword evidence="1" id="KW-0472">Membrane</keyword>
<evidence type="ECO:0000313" key="2">
    <source>
        <dbReference type="EMBL" id="KPU43221.1"/>
    </source>
</evidence>
<dbReference type="Proteomes" id="UP000050326">
    <property type="component" value="Unassembled WGS sequence"/>
</dbReference>
<dbReference type="PATRIC" id="fig|36849.3.peg.3428"/>
<evidence type="ECO:0000313" key="3">
    <source>
        <dbReference type="Proteomes" id="UP000050326"/>
    </source>
</evidence>